<dbReference type="InParanoid" id="E2C4J3"/>
<evidence type="ECO:0000313" key="1">
    <source>
        <dbReference type="EMBL" id="EFN77134.1"/>
    </source>
</evidence>
<sequence>MRFVKIKREQTVAGSSRGHATREFFRLNLALLYGVSLRLLGPAPPAGYPELSGRWWRNVVRATSAHCPHVAISTIGMSSDLVPTTGTIEDYSGSHDIATVGFLELANRRG</sequence>
<accession>E2C4J3</accession>
<evidence type="ECO:0000313" key="2">
    <source>
        <dbReference type="Proteomes" id="UP000008237"/>
    </source>
</evidence>
<dbReference type="Proteomes" id="UP000008237">
    <property type="component" value="Unassembled WGS sequence"/>
</dbReference>
<organism evidence="2">
    <name type="scientific">Harpegnathos saltator</name>
    <name type="common">Jerdon's jumping ant</name>
    <dbReference type="NCBI Taxonomy" id="610380"/>
    <lineage>
        <taxon>Eukaryota</taxon>
        <taxon>Metazoa</taxon>
        <taxon>Ecdysozoa</taxon>
        <taxon>Arthropoda</taxon>
        <taxon>Hexapoda</taxon>
        <taxon>Insecta</taxon>
        <taxon>Pterygota</taxon>
        <taxon>Neoptera</taxon>
        <taxon>Endopterygota</taxon>
        <taxon>Hymenoptera</taxon>
        <taxon>Apocrita</taxon>
        <taxon>Aculeata</taxon>
        <taxon>Formicoidea</taxon>
        <taxon>Formicidae</taxon>
        <taxon>Ponerinae</taxon>
        <taxon>Ponerini</taxon>
        <taxon>Harpegnathos</taxon>
    </lineage>
</organism>
<dbReference type="EMBL" id="GL452489">
    <property type="protein sequence ID" value="EFN77134.1"/>
    <property type="molecule type" value="Genomic_DNA"/>
</dbReference>
<gene>
    <name evidence="1" type="ORF">EAI_06997</name>
</gene>
<proteinExistence type="predicted"/>
<dbReference type="AlphaFoldDB" id="E2C4J3"/>
<reference evidence="1 2" key="1">
    <citation type="journal article" date="2010" name="Science">
        <title>Genomic comparison of the ants Camponotus floridanus and Harpegnathos saltator.</title>
        <authorList>
            <person name="Bonasio R."/>
            <person name="Zhang G."/>
            <person name="Ye C."/>
            <person name="Mutti N.S."/>
            <person name="Fang X."/>
            <person name="Qin N."/>
            <person name="Donahue G."/>
            <person name="Yang P."/>
            <person name="Li Q."/>
            <person name="Li C."/>
            <person name="Zhang P."/>
            <person name="Huang Z."/>
            <person name="Berger S.L."/>
            <person name="Reinberg D."/>
            <person name="Wang J."/>
            <person name="Liebig J."/>
        </authorList>
    </citation>
    <scope>NUCLEOTIDE SEQUENCE [LARGE SCALE GENOMIC DNA]</scope>
    <source>
        <strain evidence="1 2">R22 G/1</strain>
    </source>
</reference>
<keyword evidence="2" id="KW-1185">Reference proteome</keyword>
<protein>
    <submittedName>
        <fullName evidence="1">Uncharacterized protein</fullName>
    </submittedName>
</protein>
<name>E2C4J3_HARSA</name>